<protein>
    <submittedName>
        <fullName evidence="1">Uncharacterized protein</fullName>
    </submittedName>
</protein>
<proteinExistence type="predicted"/>
<accession>A0A0N7GZY8</accession>
<dbReference type="AlphaFoldDB" id="A0A0N7GZY8"/>
<evidence type="ECO:0000313" key="1">
    <source>
        <dbReference type="EMBL" id="ALI01660.1"/>
    </source>
</evidence>
<sequence length="75" mass="8399">MIKCMSRCTWGSKMAKTTKGTYTRRKLCIYSSVMHITKAFTTNVYGSELLLKEKSKQVDCRVSNTVGKSINLNAG</sequence>
<evidence type="ECO:0000313" key="2">
    <source>
        <dbReference type="Proteomes" id="UP000066487"/>
    </source>
</evidence>
<gene>
    <name evidence="1" type="ORF">AO353_11450</name>
</gene>
<dbReference type="Proteomes" id="UP000066487">
    <property type="component" value="Chromosome"/>
</dbReference>
<organism evidence="1 2">
    <name type="scientific">Pseudomonas fluorescens</name>
    <dbReference type="NCBI Taxonomy" id="294"/>
    <lineage>
        <taxon>Bacteria</taxon>
        <taxon>Pseudomonadati</taxon>
        <taxon>Pseudomonadota</taxon>
        <taxon>Gammaproteobacteria</taxon>
        <taxon>Pseudomonadales</taxon>
        <taxon>Pseudomonadaceae</taxon>
        <taxon>Pseudomonas</taxon>
    </lineage>
</organism>
<reference evidence="2" key="1">
    <citation type="submission" date="2015-09" db="EMBL/GenBank/DDBJ databases">
        <title>Whole genome sequence of Pseudomonas fluorescens FW300-N2E3.</title>
        <authorList>
            <person name="Ray J."/>
            <person name="Melnyk R."/>
            <person name="Deutschbauer A."/>
        </authorList>
    </citation>
    <scope>NUCLEOTIDE SEQUENCE [LARGE SCALE GENOMIC DNA]</scope>
    <source>
        <strain evidence="2">FW300-N2E3</strain>
    </source>
</reference>
<dbReference type="EMBL" id="CP012830">
    <property type="protein sequence ID" value="ALI01660.1"/>
    <property type="molecule type" value="Genomic_DNA"/>
</dbReference>
<name>A0A0N7GZY8_PSEFL</name>
<reference evidence="1 2" key="2">
    <citation type="journal article" date="2018" name="Nature">
        <title>Mutant phenotypes for thousands of bacterial genes of unknown function.</title>
        <authorList>
            <person name="Price M.N."/>
            <person name="Wetmore K.M."/>
            <person name="Waters R.J."/>
            <person name="Callaghan M."/>
            <person name="Ray J."/>
            <person name="Liu H."/>
            <person name="Kuehl J.V."/>
            <person name="Melnyk R.A."/>
            <person name="Lamson J.S."/>
            <person name="Suh Y."/>
            <person name="Carlson H.K."/>
            <person name="Esquivel Z."/>
            <person name="Sadeeshkumar H."/>
            <person name="Chakraborty R."/>
            <person name="Zane G.M."/>
            <person name="Rubin B.E."/>
            <person name="Wall J.D."/>
            <person name="Visel A."/>
            <person name="Bristow J."/>
            <person name="Blow M.J."/>
            <person name="Arkin A.P."/>
            <person name="Deutschbauer A.M."/>
        </authorList>
    </citation>
    <scope>NUCLEOTIDE SEQUENCE [LARGE SCALE GENOMIC DNA]</scope>
    <source>
        <strain evidence="1 2">FW300-N2E3</strain>
    </source>
</reference>